<evidence type="ECO:0000256" key="8">
    <source>
        <dbReference type="ARBA" id="ARBA00023136"/>
    </source>
</evidence>
<dbReference type="FunFam" id="3.80.10.10:FF:000722">
    <property type="entry name" value="Leucine-rich repeat receptor-like protein kinase"/>
    <property type="match status" value="1"/>
</dbReference>
<organism evidence="11 13">
    <name type="scientific">Pyrus ussuriensis x Pyrus communis</name>
    <dbReference type="NCBI Taxonomy" id="2448454"/>
    <lineage>
        <taxon>Eukaryota</taxon>
        <taxon>Viridiplantae</taxon>
        <taxon>Streptophyta</taxon>
        <taxon>Embryophyta</taxon>
        <taxon>Tracheophyta</taxon>
        <taxon>Spermatophyta</taxon>
        <taxon>Magnoliopsida</taxon>
        <taxon>eudicotyledons</taxon>
        <taxon>Gunneridae</taxon>
        <taxon>Pentapetalae</taxon>
        <taxon>rosids</taxon>
        <taxon>fabids</taxon>
        <taxon>Rosales</taxon>
        <taxon>Rosaceae</taxon>
        <taxon>Amygdaloideae</taxon>
        <taxon>Maleae</taxon>
        <taxon>Pyrus</taxon>
    </lineage>
</organism>
<keyword evidence="13" id="KW-1185">Reference proteome</keyword>
<evidence type="ECO:0000313" key="13">
    <source>
        <dbReference type="Proteomes" id="UP000327157"/>
    </source>
</evidence>
<dbReference type="InterPro" id="IPR001611">
    <property type="entry name" value="Leu-rich_rpt"/>
</dbReference>
<dbReference type="Pfam" id="PF13855">
    <property type="entry name" value="LRR_8"/>
    <property type="match status" value="1"/>
</dbReference>
<evidence type="ECO:0000256" key="2">
    <source>
        <dbReference type="ARBA" id="ARBA00022553"/>
    </source>
</evidence>
<dbReference type="Gene3D" id="3.80.10.10">
    <property type="entry name" value="Ribonuclease Inhibitor"/>
    <property type="match status" value="1"/>
</dbReference>
<keyword evidence="4" id="KW-0812">Transmembrane</keyword>
<sequence length="349" mass="39143">MNCTNLVEINLGFNHFSGNITALNFSKLTQLSKLDFINNALTGTLPINLYSCKSLKALRLATNDFEGQIQSEILQLKNLTFPSLVRNRLTNVTGAMKIFTGFKSLRVLLLSENFRGQIPVWISKFRKLEVLDLSFNRLTTGTIPGWFGTLPSLFFLLLSDNLISGEFPGELCRLQALVSQKAANQTGHCSLELPIHFKRGNNATMLSSQCNINNFSDNIPDQISNLTELERLELNSNRMLGEIPSLLSSLHFLSTFTVAYNNLEGSIPAGTQLQGFNASAFKGNPKLCGTPLPNQCLSSNGNDADENENNQDLDDDEVLRFCCPLLLKRMWRYAYFQFLDNVQFKLYLM</sequence>
<dbReference type="PANTHER" id="PTHR48063">
    <property type="entry name" value="LRR RECEPTOR-LIKE KINASE"/>
    <property type="match status" value="1"/>
</dbReference>
<keyword evidence="3" id="KW-0433">Leucine-rich repeat</keyword>
<keyword evidence="6" id="KW-0677">Repeat</keyword>
<dbReference type="InterPro" id="IPR046956">
    <property type="entry name" value="RLP23-like"/>
</dbReference>
<reference evidence="11 13" key="3">
    <citation type="submission" date="2019-11" db="EMBL/GenBank/DDBJ databases">
        <title>A de novo genome assembly of a pear dwarfing rootstock.</title>
        <authorList>
            <person name="Wang F."/>
            <person name="Wang J."/>
            <person name="Li S."/>
            <person name="Zhang Y."/>
            <person name="Fang M."/>
            <person name="Ma L."/>
            <person name="Zhao Y."/>
            <person name="Jiang S."/>
        </authorList>
    </citation>
    <scope>NUCLEOTIDE SEQUENCE [LARGE SCALE GENOMIC DNA]</scope>
    <source>
        <strain evidence="11">S2</strain>
        <tissue evidence="11">Leaf</tissue>
    </source>
</reference>
<dbReference type="OrthoDB" id="1740823at2759"/>
<dbReference type="InterPro" id="IPR032675">
    <property type="entry name" value="LRR_dom_sf"/>
</dbReference>
<gene>
    <name evidence="11" type="ORF">D8674_023065</name>
    <name evidence="12" type="ORF">D8674_039089</name>
</gene>
<evidence type="ECO:0000256" key="7">
    <source>
        <dbReference type="ARBA" id="ARBA00022989"/>
    </source>
</evidence>
<dbReference type="Pfam" id="PF00560">
    <property type="entry name" value="LRR_1"/>
    <property type="match status" value="1"/>
</dbReference>
<dbReference type="EMBL" id="SMOL01000402">
    <property type="protein sequence ID" value="KAB2616477.1"/>
    <property type="molecule type" value="Genomic_DNA"/>
</dbReference>
<proteinExistence type="predicted"/>
<evidence type="ECO:0000256" key="9">
    <source>
        <dbReference type="ARBA" id="ARBA00023170"/>
    </source>
</evidence>
<evidence type="ECO:0000313" key="12">
    <source>
        <dbReference type="EMBL" id="KAB2634310.1"/>
    </source>
</evidence>
<evidence type="ECO:0000256" key="6">
    <source>
        <dbReference type="ARBA" id="ARBA00022737"/>
    </source>
</evidence>
<protein>
    <submittedName>
        <fullName evidence="11">Receptor-like protein 2</fullName>
    </submittedName>
</protein>
<keyword evidence="8" id="KW-0472">Membrane</keyword>
<dbReference type="SUPFAM" id="SSF52058">
    <property type="entry name" value="L domain-like"/>
    <property type="match status" value="1"/>
</dbReference>
<evidence type="ECO:0000256" key="1">
    <source>
        <dbReference type="ARBA" id="ARBA00004479"/>
    </source>
</evidence>
<evidence type="ECO:0000256" key="10">
    <source>
        <dbReference type="ARBA" id="ARBA00023180"/>
    </source>
</evidence>
<evidence type="ECO:0000256" key="5">
    <source>
        <dbReference type="ARBA" id="ARBA00022729"/>
    </source>
</evidence>
<dbReference type="PANTHER" id="PTHR48063:SF98">
    <property type="entry name" value="LRR RECEPTOR-LIKE SERINE_THREONINE-PROTEIN KINASE FLS2"/>
    <property type="match status" value="1"/>
</dbReference>
<accession>A0A5N5GMX2</accession>
<evidence type="ECO:0000313" key="11">
    <source>
        <dbReference type="EMBL" id="KAB2616477.1"/>
    </source>
</evidence>
<keyword evidence="5" id="KW-0732">Signal</keyword>
<dbReference type="GO" id="GO:0016020">
    <property type="term" value="C:membrane"/>
    <property type="evidence" value="ECO:0007669"/>
    <property type="project" value="UniProtKB-SubCell"/>
</dbReference>
<comment type="caution">
    <text evidence="11">The sequence shown here is derived from an EMBL/GenBank/DDBJ whole genome shotgun (WGS) entry which is preliminary data.</text>
</comment>
<keyword evidence="10" id="KW-0325">Glycoprotein</keyword>
<keyword evidence="2" id="KW-0597">Phosphoprotein</keyword>
<dbReference type="EMBL" id="SMOL01000076">
    <property type="protein sequence ID" value="KAB2634310.1"/>
    <property type="molecule type" value="Genomic_DNA"/>
</dbReference>
<dbReference type="AlphaFoldDB" id="A0A5N5GMX2"/>
<reference evidence="13" key="2">
    <citation type="submission" date="2019-10" db="EMBL/GenBank/DDBJ databases">
        <title>A de novo genome assembly of a pear dwarfing rootstock.</title>
        <authorList>
            <person name="Wang F."/>
            <person name="Wang J."/>
            <person name="Li S."/>
            <person name="Zhang Y."/>
            <person name="Fang M."/>
            <person name="Ma L."/>
            <person name="Zhao Y."/>
            <person name="Jiang S."/>
        </authorList>
    </citation>
    <scope>NUCLEOTIDE SEQUENCE [LARGE SCALE GENOMIC DNA]</scope>
</reference>
<keyword evidence="9 11" id="KW-0675">Receptor</keyword>
<evidence type="ECO:0000256" key="4">
    <source>
        <dbReference type="ARBA" id="ARBA00022692"/>
    </source>
</evidence>
<dbReference type="Proteomes" id="UP000327157">
    <property type="component" value="Chromosome 3"/>
</dbReference>
<evidence type="ECO:0000256" key="3">
    <source>
        <dbReference type="ARBA" id="ARBA00022614"/>
    </source>
</evidence>
<name>A0A5N5GMX2_9ROSA</name>
<reference evidence="11 13" key="1">
    <citation type="submission" date="2019-09" db="EMBL/GenBank/DDBJ databases">
        <authorList>
            <person name="Ou C."/>
        </authorList>
    </citation>
    <scope>NUCLEOTIDE SEQUENCE [LARGE SCALE GENOMIC DNA]</scope>
    <source>
        <strain evidence="11">S2</strain>
        <tissue evidence="11">Leaf</tissue>
    </source>
</reference>
<keyword evidence="7" id="KW-1133">Transmembrane helix</keyword>
<comment type="subcellular location">
    <subcellularLocation>
        <location evidence="1">Membrane</location>
        <topology evidence="1">Single-pass type I membrane protein</topology>
    </subcellularLocation>
</comment>